<dbReference type="RefSeq" id="WP_379901976.1">
    <property type="nucleotide sequence ID" value="NZ_JBHRTR010000028.1"/>
</dbReference>
<evidence type="ECO:0000256" key="9">
    <source>
        <dbReference type="SAM" id="SignalP"/>
    </source>
</evidence>
<accession>A0ABV7L2Q1</accession>
<comment type="caution">
    <text evidence="13">The sequence shown here is derived from an EMBL/GenBank/DDBJ whole genome shotgun (WGS) entry which is preliminary data.</text>
</comment>
<sequence>MPACFVMFGWLLFLGSAPPASAQAAAMVKEATAESGGSGQASTADSSEAASILEQAKASGATIIVIEPGMQPKAVDAGPDMAEQITALMNALRASTLELAADAPSFPEQYQAALKRYGGLESLGYALVLLLAALVVGYGAEALIDRWARPQMALLFRGTPESRAEKIAFLLTRAIVRILRVLVQAAVAAAVVFAVDPDNEAIKSIALLALAMFAIAGCGEAVFRNITAADAPEHRLLALDQDQAWGLYRDLRNVLFFVLVVAFLAKSTEILGMPHLGALLARSVSALVAGIASIWFTLRQRRTVERIILGHRPGRASPPRRVLAHLWYVPVLLYFLIAWATTGVELLLGIEAPLQLVGLPVVVALGAIAAYGVMLMLADIVFKRRMPAPAASAAAMPPDGGPTEQAPAMPVAGEAGAEEPLPAEPVPAEAAPEDAEAAAAAPPPVDRSYAGLAERAVGWIAVLGAAAVMMDVWGLDSAVFGGFWGAFWEIVLVAFVAWLAYEAVRIAVDRRIAEEGVSNGAAGSPMDEEGPRRGLSRLGTLLPMFRTFLLLSILVFAGMIILSAMGVDVTPLFAGAGVIGLAIGFGAQTLIRDIFSGAFFLIDDAFRLGEYVNVGPVKGTVERVSIRSMQLRHQLGPLHTIPFGEITHLQNYSRDWVMMKLPLRVTYDTDVEKVRKLIKNLGQELQEDPLIGHLFLQPLKSQGVYQMEDSAMIIRVKFMTRPGDQFMVRKAVYSRIRELFAENGIRFAHREVTVRVAEGHGDGAEPDPRRAGAAAGAALSAIAASEQAAGGQPAGGDGR</sequence>
<keyword evidence="6 8" id="KW-0472">Membrane</keyword>
<feature type="compositionally biased region" description="Basic and acidic residues" evidence="7">
    <location>
        <begin position="759"/>
        <end position="770"/>
    </location>
</feature>
<keyword evidence="9" id="KW-0732">Signal</keyword>
<feature type="domain" description="Mechanosensitive ion channel MscS" evidence="10">
    <location>
        <begin position="589"/>
        <end position="654"/>
    </location>
</feature>
<keyword evidence="14" id="KW-1185">Reference proteome</keyword>
<feature type="transmembrane region" description="Helical" evidence="8">
    <location>
        <begin position="481"/>
        <end position="501"/>
    </location>
</feature>
<feature type="chain" id="PRO_5046437893" evidence="9">
    <location>
        <begin position="23"/>
        <end position="799"/>
    </location>
</feature>
<evidence type="ECO:0000256" key="5">
    <source>
        <dbReference type="ARBA" id="ARBA00022989"/>
    </source>
</evidence>
<feature type="transmembrane region" description="Helical" evidence="8">
    <location>
        <begin position="322"/>
        <end position="341"/>
    </location>
</feature>
<reference evidence="14" key="1">
    <citation type="journal article" date="2019" name="Int. J. Syst. Evol. Microbiol.">
        <title>The Global Catalogue of Microorganisms (GCM) 10K type strain sequencing project: providing services to taxonomists for standard genome sequencing and annotation.</title>
        <authorList>
            <consortium name="The Broad Institute Genomics Platform"/>
            <consortium name="The Broad Institute Genome Sequencing Center for Infectious Disease"/>
            <person name="Wu L."/>
            <person name="Ma J."/>
        </authorList>
    </citation>
    <scope>NUCLEOTIDE SEQUENCE [LARGE SCALE GENOMIC DNA]</scope>
    <source>
        <strain evidence="14">KCTC 42964</strain>
    </source>
</reference>
<evidence type="ECO:0000256" key="2">
    <source>
        <dbReference type="ARBA" id="ARBA00008017"/>
    </source>
</evidence>
<dbReference type="SUPFAM" id="SSF82689">
    <property type="entry name" value="Mechanosensitive channel protein MscS (YggB), C-terminal domain"/>
    <property type="match status" value="1"/>
</dbReference>
<dbReference type="Gene3D" id="2.30.30.60">
    <property type="match status" value="1"/>
</dbReference>
<evidence type="ECO:0000313" key="14">
    <source>
        <dbReference type="Proteomes" id="UP001595528"/>
    </source>
</evidence>
<feature type="transmembrane region" description="Helical" evidence="8">
    <location>
        <begin position="572"/>
        <end position="591"/>
    </location>
</feature>
<dbReference type="Pfam" id="PF21088">
    <property type="entry name" value="MS_channel_1st"/>
    <property type="match status" value="1"/>
</dbReference>
<evidence type="ECO:0000256" key="4">
    <source>
        <dbReference type="ARBA" id="ARBA00022692"/>
    </source>
</evidence>
<dbReference type="SUPFAM" id="SSF50182">
    <property type="entry name" value="Sm-like ribonucleoproteins"/>
    <property type="match status" value="1"/>
</dbReference>
<feature type="transmembrane region" description="Helical" evidence="8">
    <location>
        <begin position="201"/>
        <end position="223"/>
    </location>
</feature>
<dbReference type="InterPro" id="IPR011014">
    <property type="entry name" value="MscS_channel_TM-2"/>
</dbReference>
<dbReference type="InterPro" id="IPR049278">
    <property type="entry name" value="MS_channel_C"/>
</dbReference>
<dbReference type="InterPro" id="IPR049142">
    <property type="entry name" value="MS_channel_1st"/>
</dbReference>
<dbReference type="EMBL" id="JBHRTR010000028">
    <property type="protein sequence ID" value="MFC3228651.1"/>
    <property type="molecule type" value="Genomic_DNA"/>
</dbReference>
<dbReference type="Pfam" id="PF21082">
    <property type="entry name" value="MS_channel_3rd"/>
    <property type="match status" value="1"/>
</dbReference>
<comment type="subcellular location">
    <subcellularLocation>
        <location evidence="1">Cell membrane</location>
        <topology evidence="1">Multi-pass membrane protein</topology>
    </subcellularLocation>
</comment>
<feature type="transmembrane region" description="Helical" evidence="8">
    <location>
        <begin position="254"/>
        <end position="273"/>
    </location>
</feature>
<gene>
    <name evidence="13" type="ORF">ACFOGJ_15510</name>
</gene>
<feature type="transmembrane region" description="Helical" evidence="8">
    <location>
        <begin position="123"/>
        <end position="144"/>
    </location>
</feature>
<feature type="transmembrane region" description="Helical" evidence="8">
    <location>
        <begin position="361"/>
        <end position="382"/>
    </location>
</feature>
<dbReference type="InterPro" id="IPR023408">
    <property type="entry name" value="MscS_beta-dom_sf"/>
</dbReference>
<evidence type="ECO:0000259" key="11">
    <source>
        <dbReference type="Pfam" id="PF21082"/>
    </source>
</evidence>
<evidence type="ECO:0000259" key="10">
    <source>
        <dbReference type="Pfam" id="PF00924"/>
    </source>
</evidence>
<evidence type="ECO:0000256" key="6">
    <source>
        <dbReference type="ARBA" id="ARBA00023136"/>
    </source>
</evidence>
<keyword evidence="5 8" id="KW-1133">Transmembrane helix</keyword>
<feature type="region of interest" description="Disordered" evidence="7">
    <location>
        <begin position="759"/>
        <end position="778"/>
    </location>
</feature>
<dbReference type="InterPro" id="IPR011066">
    <property type="entry name" value="MscS_channel_C_sf"/>
</dbReference>
<organism evidence="13 14">
    <name type="scientific">Marinibaculum pumilum</name>
    <dbReference type="NCBI Taxonomy" id="1766165"/>
    <lineage>
        <taxon>Bacteria</taxon>
        <taxon>Pseudomonadati</taxon>
        <taxon>Pseudomonadota</taxon>
        <taxon>Alphaproteobacteria</taxon>
        <taxon>Rhodospirillales</taxon>
        <taxon>Rhodospirillaceae</taxon>
        <taxon>Marinibaculum</taxon>
    </lineage>
</organism>
<dbReference type="SUPFAM" id="SSF82861">
    <property type="entry name" value="Mechanosensitive channel protein MscS (YggB), transmembrane region"/>
    <property type="match status" value="1"/>
</dbReference>
<feature type="region of interest" description="Disordered" evidence="7">
    <location>
        <begin position="392"/>
        <end position="440"/>
    </location>
</feature>
<feature type="domain" description="Mechanosensitive ion channel MscS C-terminal" evidence="11">
    <location>
        <begin position="663"/>
        <end position="747"/>
    </location>
</feature>
<evidence type="ECO:0000256" key="3">
    <source>
        <dbReference type="ARBA" id="ARBA00022475"/>
    </source>
</evidence>
<feature type="transmembrane region" description="Helical" evidence="8">
    <location>
        <begin position="279"/>
        <end position="298"/>
    </location>
</feature>
<dbReference type="InterPro" id="IPR045276">
    <property type="entry name" value="YbiO_bact"/>
</dbReference>
<evidence type="ECO:0000256" key="7">
    <source>
        <dbReference type="SAM" id="MobiDB-lite"/>
    </source>
</evidence>
<evidence type="ECO:0000259" key="12">
    <source>
        <dbReference type="Pfam" id="PF21088"/>
    </source>
</evidence>
<evidence type="ECO:0000256" key="1">
    <source>
        <dbReference type="ARBA" id="ARBA00004651"/>
    </source>
</evidence>
<dbReference type="Gene3D" id="1.10.287.1260">
    <property type="match status" value="1"/>
</dbReference>
<dbReference type="Proteomes" id="UP001595528">
    <property type="component" value="Unassembled WGS sequence"/>
</dbReference>
<dbReference type="InterPro" id="IPR010920">
    <property type="entry name" value="LSM_dom_sf"/>
</dbReference>
<feature type="signal peptide" evidence="9">
    <location>
        <begin position="1"/>
        <end position="22"/>
    </location>
</feature>
<feature type="transmembrane region" description="Helical" evidence="8">
    <location>
        <begin position="174"/>
        <end position="195"/>
    </location>
</feature>
<feature type="domain" description="Mechanosensitive ion channel transmembrane helices 2/3" evidence="12">
    <location>
        <begin position="549"/>
        <end position="588"/>
    </location>
</feature>
<protein>
    <submittedName>
        <fullName evidence="13">Mechanosensitive ion channel family protein</fullName>
    </submittedName>
</protein>
<dbReference type="PANTHER" id="PTHR30460">
    <property type="entry name" value="MODERATE CONDUCTANCE MECHANOSENSITIVE CHANNEL YBIO"/>
    <property type="match status" value="1"/>
</dbReference>
<feature type="transmembrane region" description="Helical" evidence="8">
    <location>
        <begin position="456"/>
        <end position="475"/>
    </location>
</feature>
<evidence type="ECO:0000313" key="13">
    <source>
        <dbReference type="EMBL" id="MFC3228651.1"/>
    </source>
</evidence>
<feature type="transmembrane region" description="Helical" evidence="8">
    <location>
        <begin position="547"/>
        <end position="566"/>
    </location>
</feature>
<keyword evidence="3" id="KW-1003">Cell membrane</keyword>
<proteinExistence type="inferred from homology"/>
<evidence type="ECO:0000256" key="8">
    <source>
        <dbReference type="SAM" id="Phobius"/>
    </source>
</evidence>
<name>A0ABV7L2Q1_9PROT</name>
<dbReference type="Gene3D" id="3.30.70.100">
    <property type="match status" value="1"/>
</dbReference>
<feature type="compositionally biased region" description="Low complexity" evidence="7">
    <location>
        <begin position="406"/>
        <end position="430"/>
    </location>
</feature>
<keyword evidence="4 8" id="KW-0812">Transmembrane</keyword>
<comment type="similarity">
    <text evidence="2">Belongs to the MscS (TC 1.A.23) family.</text>
</comment>
<dbReference type="Pfam" id="PF00924">
    <property type="entry name" value="MS_channel_2nd"/>
    <property type="match status" value="1"/>
</dbReference>
<dbReference type="PANTHER" id="PTHR30460:SF0">
    <property type="entry name" value="MODERATE CONDUCTANCE MECHANOSENSITIVE CHANNEL YBIO"/>
    <property type="match status" value="1"/>
</dbReference>
<dbReference type="InterPro" id="IPR006685">
    <property type="entry name" value="MscS_channel_2nd"/>
</dbReference>